<dbReference type="AlphaFoldDB" id="A0AAD6WUQ1"/>
<sequence>MPIFTSLGPPLIVCFVKLELHFLYTSSPAWVQGPRRLYLRVEENSPLHVSLDPDPRSNAWTMQELCPDRGDHRQFGPGGSARFRFNLKISRHLYQVQLQERLGRVQVQHISPFNQAMFVKVTLYVHDQIFDVNQGTSAGTCFTHRVIAIQVLPS</sequence>
<evidence type="ECO:0000313" key="1">
    <source>
        <dbReference type="EMBL" id="KAJ7021714.1"/>
    </source>
</evidence>
<evidence type="ECO:0000313" key="2">
    <source>
        <dbReference type="Proteomes" id="UP001218188"/>
    </source>
</evidence>
<dbReference type="EMBL" id="JARJCM010000225">
    <property type="protein sequence ID" value="KAJ7021714.1"/>
    <property type="molecule type" value="Genomic_DNA"/>
</dbReference>
<reference evidence="1" key="1">
    <citation type="submission" date="2023-03" db="EMBL/GenBank/DDBJ databases">
        <title>Massive genome expansion in bonnet fungi (Mycena s.s.) driven by repeated elements and novel gene families across ecological guilds.</title>
        <authorList>
            <consortium name="Lawrence Berkeley National Laboratory"/>
            <person name="Harder C.B."/>
            <person name="Miyauchi S."/>
            <person name="Viragh M."/>
            <person name="Kuo A."/>
            <person name="Thoen E."/>
            <person name="Andreopoulos B."/>
            <person name="Lu D."/>
            <person name="Skrede I."/>
            <person name="Drula E."/>
            <person name="Henrissat B."/>
            <person name="Morin E."/>
            <person name="Kohler A."/>
            <person name="Barry K."/>
            <person name="LaButti K."/>
            <person name="Morin E."/>
            <person name="Salamov A."/>
            <person name="Lipzen A."/>
            <person name="Mereny Z."/>
            <person name="Hegedus B."/>
            <person name="Baldrian P."/>
            <person name="Stursova M."/>
            <person name="Weitz H."/>
            <person name="Taylor A."/>
            <person name="Grigoriev I.V."/>
            <person name="Nagy L.G."/>
            <person name="Martin F."/>
            <person name="Kauserud H."/>
        </authorList>
    </citation>
    <scope>NUCLEOTIDE SEQUENCE</scope>
    <source>
        <strain evidence="1">CBHHK200</strain>
    </source>
</reference>
<keyword evidence="2" id="KW-1185">Reference proteome</keyword>
<comment type="caution">
    <text evidence="1">The sequence shown here is derived from an EMBL/GenBank/DDBJ whole genome shotgun (WGS) entry which is preliminary data.</text>
</comment>
<proteinExistence type="predicted"/>
<dbReference type="Proteomes" id="UP001218188">
    <property type="component" value="Unassembled WGS sequence"/>
</dbReference>
<protein>
    <submittedName>
        <fullName evidence="1">Uncharacterized protein</fullName>
    </submittedName>
</protein>
<name>A0AAD6WUQ1_9AGAR</name>
<organism evidence="1 2">
    <name type="scientific">Mycena alexandri</name>
    <dbReference type="NCBI Taxonomy" id="1745969"/>
    <lineage>
        <taxon>Eukaryota</taxon>
        <taxon>Fungi</taxon>
        <taxon>Dikarya</taxon>
        <taxon>Basidiomycota</taxon>
        <taxon>Agaricomycotina</taxon>
        <taxon>Agaricomycetes</taxon>
        <taxon>Agaricomycetidae</taxon>
        <taxon>Agaricales</taxon>
        <taxon>Marasmiineae</taxon>
        <taxon>Mycenaceae</taxon>
        <taxon>Mycena</taxon>
    </lineage>
</organism>
<gene>
    <name evidence="1" type="ORF">C8F04DRAFT_1195185</name>
</gene>
<accession>A0AAD6WUQ1</accession>